<keyword evidence="1" id="KW-1133">Transmembrane helix</keyword>
<name>A0A182M5Z4_9DIPT</name>
<evidence type="ECO:0000256" key="1">
    <source>
        <dbReference type="SAM" id="Phobius"/>
    </source>
</evidence>
<dbReference type="EMBL" id="AXCM01002611">
    <property type="status" value="NOT_ANNOTATED_CDS"/>
    <property type="molecule type" value="Genomic_DNA"/>
</dbReference>
<dbReference type="EnsemblMetazoa" id="ACUA010319-RA">
    <property type="protein sequence ID" value="ACUA010319-PA"/>
    <property type="gene ID" value="ACUA010319"/>
</dbReference>
<organism evidence="2 3">
    <name type="scientific">Anopheles culicifacies</name>
    <dbReference type="NCBI Taxonomy" id="139723"/>
    <lineage>
        <taxon>Eukaryota</taxon>
        <taxon>Metazoa</taxon>
        <taxon>Ecdysozoa</taxon>
        <taxon>Arthropoda</taxon>
        <taxon>Hexapoda</taxon>
        <taxon>Insecta</taxon>
        <taxon>Pterygota</taxon>
        <taxon>Neoptera</taxon>
        <taxon>Endopterygota</taxon>
        <taxon>Diptera</taxon>
        <taxon>Nematocera</taxon>
        <taxon>Culicoidea</taxon>
        <taxon>Culicidae</taxon>
        <taxon>Anophelinae</taxon>
        <taxon>Anopheles</taxon>
        <taxon>culicifacies species complex</taxon>
    </lineage>
</organism>
<protein>
    <recommendedName>
        <fullName evidence="4">SAM domain-containing protein</fullName>
    </recommendedName>
</protein>
<reference evidence="3" key="1">
    <citation type="submission" date="2013-09" db="EMBL/GenBank/DDBJ databases">
        <title>The Genome Sequence of Anopheles culicifacies species A.</title>
        <authorList>
            <consortium name="The Broad Institute Genomics Platform"/>
            <person name="Neafsey D.E."/>
            <person name="Besansky N."/>
            <person name="Howell P."/>
            <person name="Walton C."/>
            <person name="Young S.K."/>
            <person name="Zeng Q."/>
            <person name="Gargeya S."/>
            <person name="Fitzgerald M."/>
            <person name="Haas B."/>
            <person name="Abouelleil A."/>
            <person name="Allen A.W."/>
            <person name="Alvarado L."/>
            <person name="Arachchi H.M."/>
            <person name="Berlin A.M."/>
            <person name="Chapman S.B."/>
            <person name="Gainer-Dewar J."/>
            <person name="Goldberg J."/>
            <person name="Griggs A."/>
            <person name="Gujja S."/>
            <person name="Hansen M."/>
            <person name="Howarth C."/>
            <person name="Imamovic A."/>
            <person name="Ireland A."/>
            <person name="Larimer J."/>
            <person name="McCowan C."/>
            <person name="Murphy C."/>
            <person name="Pearson M."/>
            <person name="Poon T.W."/>
            <person name="Priest M."/>
            <person name="Roberts A."/>
            <person name="Saif S."/>
            <person name="Shea T."/>
            <person name="Sisk P."/>
            <person name="Sykes S."/>
            <person name="Wortman J."/>
            <person name="Nusbaum C."/>
            <person name="Birren B."/>
        </authorList>
    </citation>
    <scope>NUCLEOTIDE SEQUENCE [LARGE SCALE GENOMIC DNA]</scope>
    <source>
        <strain evidence="3">A-37</strain>
    </source>
</reference>
<proteinExistence type="predicted"/>
<dbReference type="Proteomes" id="UP000075883">
    <property type="component" value="Unassembled WGS sequence"/>
</dbReference>
<dbReference type="AlphaFoldDB" id="A0A182M5Z4"/>
<accession>A0A182M5Z4</accession>
<evidence type="ECO:0000313" key="2">
    <source>
        <dbReference type="EnsemblMetazoa" id="ACUA010319-PA"/>
    </source>
</evidence>
<evidence type="ECO:0008006" key="4">
    <source>
        <dbReference type="Google" id="ProtNLM"/>
    </source>
</evidence>
<reference evidence="2" key="2">
    <citation type="submission" date="2020-05" db="UniProtKB">
        <authorList>
            <consortium name="EnsemblMetazoa"/>
        </authorList>
    </citation>
    <scope>IDENTIFICATION</scope>
    <source>
        <strain evidence="2">A-37</strain>
    </source>
</reference>
<feature type="transmembrane region" description="Helical" evidence="1">
    <location>
        <begin position="178"/>
        <end position="195"/>
    </location>
</feature>
<keyword evidence="1" id="KW-0812">Transmembrane</keyword>
<evidence type="ECO:0000313" key="3">
    <source>
        <dbReference type="Proteomes" id="UP000075883"/>
    </source>
</evidence>
<keyword evidence="1" id="KW-0472">Membrane</keyword>
<keyword evidence="3" id="KW-1185">Reference proteome</keyword>
<sequence length="202" mass="22913">MNQTLQNGTNNDVLTECYDPVAILLSSVNHDTENLTEVLRQCGVKYNQLSGLVEEDLRLMGMSNDKAIQEILSEISTLSNQQRLYDSVIRNEFNPEEYSQTVCSNSVQHMEAMSFMIRLILLKTKVSFPQNVLLEERIYASEFCLQLTDKIKAKLTDIESVLNNTVEQERPRSLKRNISIPLIVISGAVILALVYRRAVSIS</sequence>
<dbReference type="VEuPathDB" id="VectorBase:ACUA010319"/>
<dbReference type="STRING" id="139723.A0A182M5Z4"/>